<dbReference type="OMA" id="VRAYYLK"/>
<organism evidence="1 2">
    <name type="scientific">Rhizopus microsporus</name>
    <dbReference type="NCBI Taxonomy" id="58291"/>
    <lineage>
        <taxon>Eukaryota</taxon>
        <taxon>Fungi</taxon>
        <taxon>Fungi incertae sedis</taxon>
        <taxon>Mucoromycota</taxon>
        <taxon>Mucoromycotina</taxon>
        <taxon>Mucoromycetes</taxon>
        <taxon>Mucorales</taxon>
        <taxon>Mucorineae</taxon>
        <taxon>Rhizopodaceae</taxon>
        <taxon>Rhizopus</taxon>
    </lineage>
</organism>
<gene>
    <name evidence="1" type="ORF">BCV71DRAFT_154552</name>
</gene>
<protein>
    <submittedName>
        <fullName evidence="1">Uncharacterized protein</fullName>
    </submittedName>
</protein>
<dbReference type="AlphaFoldDB" id="A0A1X0RNQ3"/>
<feature type="non-terminal residue" evidence="1">
    <location>
        <position position="1"/>
    </location>
</feature>
<dbReference type="Proteomes" id="UP000242381">
    <property type="component" value="Unassembled WGS sequence"/>
</dbReference>
<accession>A0A1X0RNQ3</accession>
<evidence type="ECO:0000313" key="1">
    <source>
        <dbReference type="EMBL" id="ORE13656.1"/>
    </source>
</evidence>
<name>A0A1X0RNQ3_RHIZD</name>
<dbReference type="EMBL" id="KV921520">
    <property type="protein sequence ID" value="ORE13656.1"/>
    <property type="molecule type" value="Genomic_DNA"/>
</dbReference>
<sequence>TGLHMKVIIADRPKGYTTRIIDGKVLQIPIDIISFGEKVLSIFVRAYYLKVLVK</sequence>
<proteinExistence type="predicted"/>
<feature type="non-terminal residue" evidence="1">
    <location>
        <position position="54"/>
    </location>
</feature>
<reference evidence="1 2" key="1">
    <citation type="journal article" date="2016" name="Proc. Natl. Acad. Sci. U.S.A.">
        <title>Lipid metabolic changes in an early divergent fungus govern the establishment of a mutualistic symbiosis with endobacteria.</title>
        <authorList>
            <person name="Lastovetsky O.A."/>
            <person name="Gaspar M.L."/>
            <person name="Mondo S.J."/>
            <person name="LaButti K.M."/>
            <person name="Sandor L."/>
            <person name="Grigoriev I.V."/>
            <person name="Henry S.A."/>
            <person name="Pawlowska T.E."/>
        </authorList>
    </citation>
    <scope>NUCLEOTIDE SEQUENCE [LARGE SCALE GENOMIC DNA]</scope>
    <source>
        <strain evidence="1 2">ATCC 11559</strain>
    </source>
</reference>
<evidence type="ECO:0000313" key="2">
    <source>
        <dbReference type="Proteomes" id="UP000242381"/>
    </source>
</evidence>